<dbReference type="AlphaFoldDB" id="A0AAE5AAP0"/>
<proteinExistence type="predicted"/>
<organism evidence="2 3">
    <name type="scientific">Rhodococcus oxybenzonivorans</name>
    <dbReference type="NCBI Taxonomy" id="1990687"/>
    <lineage>
        <taxon>Bacteria</taxon>
        <taxon>Bacillati</taxon>
        <taxon>Actinomycetota</taxon>
        <taxon>Actinomycetes</taxon>
        <taxon>Mycobacteriales</taxon>
        <taxon>Nocardiaceae</taxon>
        <taxon>Rhodococcus</taxon>
    </lineage>
</organism>
<dbReference type="Proteomes" id="UP001185863">
    <property type="component" value="Unassembled WGS sequence"/>
</dbReference>
<dbReference type="EMBL" id="JAWLUP010000278">
    <property type="protein sequence ID" value="MDV7269019.1"/>
    <property type="molecule type" value="Genomic_DNA"/>
</dbReference>
<dbReference type="Pfam" id="PF02036">
    <property type="entry name" value="SCP2"/>
    <property type="match status" value="1"/>
</dbReference>
<accession>A0AAE5AAP0</accession>
<evidence type="ECO:0000313" key="3">
    <source>
        <dbReference type="Proteomes" id="UP001185863"/>
    </source>
</evidence>
<reference evidence="2" key="1">
    <citation type="submission" date="2023-10" db="EMBL/GenBank/DDBJ databases">
        <title>Development of a sustainable strategy for remediation of hydrocarbon-contaminated territories based on the waste exchange concept.</title>
        <authorList>
            <person name="Krivoruchko A."/>
        </authorList>
    </citation>
    <scope>NUCLEOTIDE SEQUENCE</scope>
    <source>
        <strain evidence="2">IEGM 68</strain>
    </source>
</reference>
<evidence type="ECO:0000259" key="1">
    <source>
        <dbReference type="Pfam" id="PF02036"/>
    </source>
</evidence>
<dbReference type="Gene3D" id="3.30.1050.10">
    <property type="entry name" value="SCP2 sterol-binding domain"/>
    <property type="match status" value="1"/>
</dbReference>
<dbReference type="InterPro" id="IPR036527">
    <property type="entry name" value="SCP2_sterol-bd_dom_sf"/>
</dbReference>
<name>A0AAE5AAP0_9NOCA</name>
<gene>
    <name evidence="2" type="ORF">R4315_31360</name>
</gene>
<evidence type="ECO:0000313" key="2">
    <source>
        <dbReference type="EMBL" id="MDV7269019.1"/>
    </source>
</evidence>
<sequence>MSATPTAEELYKYIGMAFEQAKSDPDLFEKLSNTPGVFKVLTTEPDGCMIIDIPNLSAVPGAADEEADAILRMTGEYANRFWQGDLNLTMAVMKGNIGMEGKMAIVAKAVAAQTKLFPVYIELLKKDGRTDLLVK</sequence>
<protein>
    <submittedName>
        <fullName evidence="2">SCP2 sterol-binding domain-containing protein</fullName>
    </submittedName>
</protein>
<dbReference type="RefSeq" id="WP_213576908.1">
    <property type="nucleotide sequence ID" value="NZ_JAWLUP010000278.1"/>
</dbReference>
<dbReference type="SUPFAM" id="SSF55718">
    <property type="entry name" value="SCP-like"/>
    <property type="match status" value="1"/>
</dbReference>
<feature type="domain" description="SCP2" evidence="1">
    <location>
        <begin position="21"/>
        <end position="108"/>
    </location>
</feature>
<dbReference type="InterPro" id="IPR003033">
    <property type="entry name" value="SCP2_sterol-bd_dom"/>
</dbReference>
<comment type="caution">
    <text evidence="2">The sequence shown here is derived from an EMBL/GenBank/DDBJ whole genome shotgun (WGS) entry which is preliminary data.</text>
</comment>